<gene>
    <name evidence="7" type="ORF">ACFQ3L_10945</name>
</gene>
<dbReference type="Pfam" id="PF12833">
    <property type="entry name" value="HTH_18"/>
    <property type="match status" value="1"/>
</dbReference>
<keyword evidence="8" id="KW-1185">Reference proteome</keyword>
<dbReference type="PRINTS" id="PR00032">
    <property type="entry name" value="HTHARAC"/>
</dbReference>
<dbReference type="InterPro" id="IPR009057">
    <property type="entry name" value="Homeodomain-like_sf"/>
</dbReference>
<proteinExistence type="predicted"/>
<dbReference type="PROSITE" id="PS50110">
    <property type="entry name" value="RESPONSE_REGULATORY"/>
    <property type="match status" value="1"/>
</dbReference>
<keyword evidence="2" id="KW-0238">DNA-binding</keyword>
<evidence type="ECO:0000256" key="2">
    <source>
        <dbReference type="ARBA" id="ARBA00023125"/>
    </source>
</evidence>
<reference evidence="8" key="1">
    <citation type="journal article" date="2019" name="Int. J. Syst. Evol. Microbiol.">
        <title>The Global Catalogue of Microorganisms (GCM) 10K type strain sequencing project: providing services to taxonomists for standard genome sequencing and annotation.</title>
        <authorList>
            <consortium name="The Broad Institute Genomics Platform"/>
            <consortium name="The Broad Institute Genome Sequencing Center for Infectious Disease"/>
            <person name="Wu L."/>
            <person name="Ma J."/>
        </authorList>
    </citation>
    <scope>NUCLEOTIDE SEQUENCE [LARGE SCALE GENOMIC DNA]</scope>
    <source>
        <strain evidence="8">CCM 8911</strain>
    </source>
</reference>
<keyword evidence="1" id="KW-0805">Transcription regulation</keyword>
<dbReference type="SMART" id="SM00448">
    <property type="entry name" value="REC"/>
    <property type="match status" value="1"/>
</dbReference>
<dbReference type="InterPro" id="IPR020449">
    <property type="entry name" value="Tscrpt_reg_AraC-type_HTH"/>
</dbReference>
<dbReference type="PROSITE" id="PS01124">
    <property type="entry name" value="HTH_ARAC_FAMILY_2"/>
    <property type="match status" value="1"/>
</dbReference>
<dbReference type="PANTHER" id="PTHR43280:SF2">
    <property type="entry name" value="HTH-TYPE TRANSCRIPTIONAL REGULATOR EXSA"/>
    <property type="match status" value="1"/>
</dbReference>
<evidence type="ECO:0000256" key="4">
    <source>
        <dbReference type="PROSITE-ProRule" id="PRU00169"/>
    </source>
</evidence>
<dbReference type="Gene3D" id="1.10.10.60">
    <property type="entry name" value="Homeodomain-like"/>
    <property type="match status" value="2"/>
</dbReference>
<keyword evidence="3" id="KW-0804">Transcription</keyword>
<comment type="caution">
    <text evidence="7">The sequence shown here is derived from an EMBL/GenBank/DDBJ whole genome shotgun (WGS) entry which is preliminary data.</text>
</comment>
<name>A0ABW4BC23_9LACO</name>
<accession>A0ABW4BC23</accession>
<dbReference type="Pfam" id="PF00072">
    <property type="entry name" value="Response_reg"/>
    <property type="match status" value="1"/>
</dbReference>
<feature type="domain" description="HTH araC/xylS-type" evidence="5">
    <location>
        <begin position="407"/>
        <end position="505"/>
    </location>
</feature>
<dbReference type="InterPro" id="IPR018062">
    <property type="entry name" value="HTH_AraC-typ_CS"/>
</dbReference>
<dbReference type="PANTHER" id="PTHR43280">
    <property type="entry name" value="ARAC-FAMILY TRANSCRIPTIONAL REGULATOR"/>
    <property type="match status" value="1"/>
</dbReference>
<evidence type="ECO:0000256" key="3">
    <source>
        <dbReference type="ARBA" id="ARBA00023163"/>
    </source>
</evidence>
<organism evidence="7 8">
    <name type="scientific">Lacticaseibacillus jixianensis</name>
    <dbReference type="NCBI Taxonomy" id="2486012"/>
    <lineage>
        <taxon>Bacteria</taxon>
        <taxon>Bacillati</taxon>
        <taxon>Bacillota</taxon>
        <taxon>Bacilli</taxon>
        <taxon>Lactobacillales</taxon>
        <taxon>Lactobacillaceae</taxon>
        <taxon>Lacticaseibacillus</taxon>
    </lineage>
</organism>
<dbReference type="RefSeq" id="WP_125585249.1">
    <property type="nucleotide sequence ID" value="NZ_JBHTMO010000040.1"/>
</dbReference>
<evidence type="ECO:0000259" key="6">
    <source>
        <dbReference type="PROSITE" id="PS50110"/>
    </source>
</evidence>
<sequence>MKVLLVDDDRFVLNVLEQTIAWGKLGFTDVLQAANMHQAQALLKSTPIDLVISDIEMPQGSGLDLLEWLRHELKSSAELIFLTNYADFNYAQKAIELGSFDYYLKPVIPDTFTTVLNKAIAKIQAKKQTAARRAHPALTAAAWHRLLNGQESAETAAQLEDSDLLPVIVQPERGSKVSALHLRLSDGQETFGTPAFTPAFAFPDNNHRLVLLLKTPKTATTATSAITSLVPLGQALREALSDEHTNFTLFIGTLTPAKQLAAVYQQLTLMVAELAVHRNSIHFLSFYHHRQIDYLEPDLQLISQLIGKKAGKELHDYCQQYLQTCLTEQRLNRRTLRNFREDLLQQIYVELQRHNVQAHKLFSSREYQSLYLDSLNNLEIMFDFIDYVTASAFSYAEFADSSISVAQRLQKYIDSHLGDDLTRESLAEIVYLNPDYAAKLFKDEFGLSINHYIINRRIAVAQHLIVTDNRPINQIAESLGYTNFSYFTRLFKREVGQTPMAYRHQQRALQSPV</sequence>
<protein>
    <submittedName>
        <fullName evidence="7">Response regulator</fullName>
    </submittedName>
</protein>
<feature type="modified residue" description="4-aspartylphosphate" evidence="4">
    <location>
        <position position="54"/>
    </location>
</feature>
<dbReference type="Gene3D" id="3.40.50.2300">
    <property type="match status" value="1"/>
</dbReference>
<dbReference type="SUPFAM" id="SSF52172">
    <property type="entry name" value="CheY-like"/>
    <property type="match status" value="1"/>
</dbReference>
<dbReference type="EMBL" id="JBHTMO010000040">
    <property type="protein sequence ID" value="MFD1394083.1"/>
    <property type="molecule type" value="Genomic_DNA"/>
</dbReference>
<dbReference type="InterPro" id="IPR001789">
    <property type="entry name" value="Sig_transdc_resp-reg_receiver"/>
</dbReference>
<dbReference type="Proteomes" id="UP001597249">
    <property type="component" value="Unassembled WGS sequence"/>
</dbReference>
<evidence type="ECO:0000259" key="5">
    <source>
        <dbReference type="PROSITE" id="PS01124"/>
    </source>
</evidence>
<dbReference type="PROSITE" id="PS00041">
    <property type="entry name" value="HTH_ARAC_FAMILY_1"/>
    <property type="match status" value="1"/>
</dbReference>
<dbReference type="CDD" id="cd17536">
    <property type="entry name" value="REC_YesN-like"/>
    <property type="match status" value="1"/>
</dbReference>
<keyword evidence="4" id="KW-0597">Phosphoprotein</keyword>
<dbReference type="SUPFAM" id="SSF46689">
    <property type="entry name" value="Homeodomain-like"/>
    <property type="match status" value="2"/>
</dbReference>
<evidence type="ECO:0000313" key="7">
    <source>
        <dbReference type="EMBL" id="MFD1394083.1"/>
    </source>
</evidence>
<evidence type="ECO:0000256" key="1">
    <source>
        <dbReference type="ARBA" id="ARBA00023015"/>
    </source>
</evidence>
<evidence type="ECO:0000313" key="8">
    <source>
        <dbReference type="Proteomes" id="UP001597249"/>
    </source>
</evidence>
<dbReference type="InterPro" id="IPR018060">
    <property type="entry name" value="HTH_AraC"/>
</dbReference>
<feature type="domain" description="Response regulatory" evidence="6">
    <location>
        <begin position="2"/>
        <end position="120"/>
    </location>
</feature>
<dbReference type="SMART" id="SM00342">
    <property type="entry name" value="HTH_ARAC"/>
    <property type="match status" value="1"/>
</dbReference>
<dbReference type="InterPro" id="IPR011006">
    <property type="entry name" value="CheY-like_superfamily"/>
</dbReference>